<dbReference type="Proteomes" id="UP000192448">
    <property type="component" value="Unassembled WGS sequence"/>
</dbReference>
<dbReference type="InterPro" id="IPR008920">
    <property type="entry name" value="TF_FadR/GntR_C"/>
</dbReference>
<evidence type="ECO:0000313" key="6">
    <source>
        <dbReference type="Proteomes" id="UP000192448"/>
    </source>
</evidence>
<dbReference type="SMART" id="SM00895">
    <property type="entry name" value="FCD"/>
    <property type="match status" value="1"/>
</dbReference>
<dbReference type="Gene3D" id="1.20.120.530">
    <property type="entry name" value="GntR ligand-binding domain-like"/>
    <property type="match status" value="1"/>
</dbReference>
<accession>A0A1X0BAF2</accession>
<dbReference type="OrthoDB" id="7989071at2"/>
<keyword evidence="6" id="KW-1185">Reference proteome</keyword>
<keyword evidence="3" id="KW-0804">Transcription</keyword>
<dbReference type="Pfam" id="PF07729">
    <property type="entry name" value="FCD"/>
    <property type="match status" value="1"/>
</dbReference>
<gene>
    <name evidence="5" type="ORF">BST13_03480</name>
</gene>
<dbReference type="SUPFAM" id="SSF46785">
    <property type="entry name" value="Winged helix' DNA-binding domain"/>
    <property type="match status" value="1"/>
</dbReference>
<dbReference type="PROSITE" id="PS50949">
    <property type="entry name" value="HTH_GNTR"/>
    <property type="match status" value="1"/>
</dbReference>
<reference evidence="5 6" key="1">
    <citation type="submission" date="2017-02" db="EMBL/GenBank/DDBJ databases">
        <title>The new phylogeny of genus Mycobacterium.</title>
        <authorList>
            <person name="Tortoli E."/>
            <person name="Trovato A."/>
            <person name="Cirillo D.M."/>
        </authorList>
    </citation>
    <scope>NUCLEOTIDE SEQUENCE [LARGE SCALE GENOMIC DNA]</scope>
    <source>
        <strain evidence="5 6">RW6</strain>
    </source>
</reference>
<dbReference type="Gene3D" id="1.10.10.10">
    <property type="entry name" value="Winged helix-like DNA-binding domain superfamily/Winged helix DNA-binding domain"/>
    <property type="match status" value="1"/>
</dbReference>
<dbReference type="STRING" id="1927124.BST13_03480"/>
<dbReference type="SUPFAM" id="SSF48008">
    <property type="entry name" value="GntR ligand-binding domain-like"/>
    <property type="match status" value="1"/>
</dbReference>
<dbReference type="PANTHER" id="PTHR43537">
    <property type="entry name" value="TRANSCRIPTIONAL REGULATOR, GNTR FAMILY"/>
    <property type="match status" value="1"/>
</dbReference>
<evidence type="ECO:0000256" key="3">
    <source>
        <dbReference type="ARBA" id="ARBA00023163"/>
    </source>
</evidence>
<dbReference type="AlphaFoldDB" id="A0A1X0BAF2"/>
<feature type="domain" description="HTH gntR-type" evidence="4">
    <location>
        <begin position="16"/>
        <end position="86"/>
    </location>
</feature>
<comment type="caution">
    <text evidence="5">The sequence shown here is derived from an EMBL/GenBank/DDBJ whole genome shotgun (WGS) entry which is preliminary data.</text>
</comment>
<name>A0A1X0BAF2_9MYCO</name>
<dbReference type="PANTHER" id="PTHR43537:SF5">
    <property type="entry name" value="UXU OPERON TRANSCRIPTIONAL REGULATOR"/>
    <property type="match status" value="1"/>
</dbReference>
<protein>
    <submittedName>
        <fullName evidence="5">GntR family transcriptional regulator</fullName>
    </submittedName>
</protein>
<dbReference type="InterPro" id="IPR000524">
    <property type="entry name" value="Tscrpt_reg_HTH_GntR"/>
</dbReference>
<evidence type="ECO:0000256" key="2">
    <source>
        <dbReference type="ARBA" id="ARBA00023125"/>
    </source>
</evidence>
<keyword evidence="1" id="KW-0805">Transcription regulation</keyword>
<evidence type="ECO:0000259" key="4">
    <source>
        <dbReference type="PROSITE" id="PS50949"/>
    </source>
</evidence>
<keyword evidence="2" id="KW-0238">DNA-binding</keyword>
<evidence type="ECO:0000313" key="5">
    <source>
        <dbReference type="EMBL" id="ORA39331.1"/>
    </source>
</evidence>
<organism evidence="5 6">
    <name type="scientific">Mycobacterium aquaticum</name>
    <dbReference type="NCBI Taxonomy" id="1927124"/>
    <lineage>
        <taxon>Bacteria</taxon>
        <taxon>Bacillati</taxon>
        <taxon>Actinomycetota</taxon>
        <taxon>Actinomycetes</taxon>
        <taxon>Mycobacteriales</taxon>
        <taxon>Mycobacteriaceae</taxon>
        <taxon>Mycobacterium</taxon>
    </lineage>
</organism>
<dbReference type="EMBL" id="MVHF01000002">
    <property type="protein sequence ID" value="ORA39331.1"/>
    <property type="molecule type" value="Genomic_DNA"/>
</dbReference>
<dbReference type="GO" id="GO:0003677">
    <property type="term" value="F:DNA binding"/>
    <property type="evidence" value="ECO:0007669"/>
    <property type="project" value="UniProtKB-KW"/>
</dbReference>
<sequence>MVSPSSKAALSPVRQIPAHELVVDQMRRALELGQFRPGDRMPTERELSEMLDVSRTTVRAAVAVLEREGLIAVRRGRGGGFTVQAPEYDAAQMRREMRANKRAIRDAFDYRIIVETGATRLAAERRRSVDLTDLHKLLTGMDAALDTALNDQSGQHTTEFQTLDTAFHMGIAQAAQNERLLDAVADARRRMWLPVGAIFGRLEPNANDFHESILEAIENREPELAAERMEAHINDTRHTIESWLKR</sequence>
<evidence type="ECO:0000256" key="1">
    <source>
        <dbReference type="ARBA" id="ARBA00023015"/>
    </source>
</evidence>
<dbReference type="Pfam" id="PF00392">
    <property type="entry name" value="GntR"/>
    <property type="match status" value="1"/>
</dbReference>
<dbReference type="InterPro" id="IPR036390">
    <property type="entry name" value="WH_DNA-bd_sf"/>
</dbReference>
<dbReference type="RefSeq" id="WP_083160626.1">
    <property type="nucleotide sequence ID" value="NZ_MVHF01000002.1"/>
</dbReference>
<dbReference type="CDD" id="cd07377">
    <property type="entry name" value="WHTH_GntR"/>
    <property type="match status" value="1"/>
</dbReference>
<dbReference type="PRINTS" id="PR00035">
    <property type="entry name" value="HTHGNTR"/>
</dbReference>
<dbReference type="GO" id="GO:0003700">
    <property type="term" value="F:DNA-binding transcription factor activity"/>
    <property type="evidence" value="ECO:0007669"/>
    <property type="project" value="InterPro"/>
</dbReference>
<dbReference type="SMART" id="SM00345">
    <property type="entry name" value="HTH_GNTR"/>
    <property type="match status" value="1"/>
</dbReference>
<dbReference type="InterPro" id="IPR036388">
    <property type="entry name" value="WH-like_DNA-bd_sf"/>
</dbReference>
<dbReference type="InterPro" id="IPR011711">
    <property type="entry name" value="GntR_C"/>
</dbReference>
<proteinExistence type="predicted"/>